<keyword evidence="4" id="KW-1185">Reference proteome</keyword>
<evidence type="ECO:0000256" key="1">
    <source>
        <dbReference type="SAM" id="Phobius"/>
    </source>
</evidence>
<dbReference type="GO" id="GO:0016787">
    <property type="term" value="F:hydrolase activity"/>
    <property type="evidence" value="ECO:0007669"/>
    <property type="project" value="UniProtKB-KW"/>
</dbReference>
<proteinExistence type="predicted"/>
<evidence type="ECO:0000313" key="4">
    <source>
        <dbReference type="Proteomes" id="UP001623592"/>
    </source>
</evidence>
<reference evidence="3 4" key="1">
    <citation type="submission" date="2024-11" db="EMBL/GenBank/DDBJ databases">
        <authorList>
            <person name="Heng Y.C."/>
            <person name="Lim A.C.H."/>
            <person name="Lee J.K.Y."/>
            <person name="Kittelmann S."/>
        </authorList>
    </citation>
    <scope>NUCLEOTIDE SEQUENCE [LARGE SCALE GENOMIC DNA]</scope>
    <source>
        <strain evidence="3 4">WILCCON 0114</strain>
    </source>
</reference>
<feature type="transmembrane region" description="Helical" evidence="1">
    <location>
        <begin position="45"/>
        <end position="63"/>
    </location>
</feature>
<sequence length="185" mass="21822">MDNLFPFIFVVLSVLILRIDGYKDDYNIYNFSPRKTNFIRAFEYFILFYVINIAVVIIFQWVFSKFNVAGQQQEIVKDMENMRLFALIRYVPVSVIFAPILEEFIFRFVLFEKIFKNKIGVYLGCIVSSILFSILHYNLEAFPVLFALAVENCYLIHKKGFWYSVLNHSLFNFITVASILADKIK</sequence>
<gene>
    <name evidence="3" type="ORF">ACJDT4_11770</name>
</gene>
<dbReference type="PANTHER" id="PTHR43592">
    <property type="entry name" value="CAAX AMINO TERMINAL PROTEASE"/>
    <property type="match status" value="1"/>
</dbReference>
<keyword evidence="3" id="KW-0378">Hydrolase</keyword>
<name>A0ABW8TF19_9CLOT</name>
<dbReference type="Pfam" id="PF02517">
    <property type="entry name" value="Rce1-like"/>
    <property type="match status" value="1"/>
</dbReference>
<dbReference type="InterPro" id="IPR003675">
    <property type="entry name" value="Rce1/LyrA-like_dom"/>
</dbReference>
<feature type="transmembrane region" description="Helical" evidence="1">
    <location>
        <begin position="121"/>
        <end position="149"/>
    </location>
</feature>
<keyword evidence="1" id="KW-0472">Membrane</keyword>
<feature type="transmembrane region" description="Helical" evidence="1">
    <location>
        <begin position="84"/>
        <end position="101"/>
    </location>
</feature>
<evidence type="ECO:0000259" key="2">
    <source>
        <dbReference type="Pfam" id="PF02517"/>
    </source>
</evidence>
<organism evidence="3 4">
    <name type="scientific">Clostridium neuense</name>
    <dbReference type="NCBI Taxonomy" id="1728934"/>
    <lineage>
        <taxon>Bacteria</taxon>
        <taxon>Bacillati</taxon>
        <taxon>Bacillota</taxon>
        <taxon>Clostridia</taxon>
        <taxon>Eubacteriales</taxon>
        <taxon>Clostridiaceae</taxon>
        <taxon>Clostridium</taxon>
    </lineage>
</organism>
<evidence type="ECO:0000313" key="3">
    <source>
        <dbReference type="EMBL" id="MFL0251103.1"/>
    </source>
</evidence>
<accession>A0ABW8TF19</accession>
<feature type="transmembrane region" description="Helical" evidence="1">
    <location>
        <begin position="161"/>
        <end position="181"/>
    </location>
</feature>
<protein>
    <submittedName>
        <fullName evidence="3">CPBP family intramembrane glutamic endopeptidase</fullName>
        <ecNumber evidence="3">3.4.-.-</ecNumber>
    </submittedName>
</protein>
<dbReference type="PANTHER" id="PTHR43592:SF15">
    <property type="entry name" value="CAAX AMINO TERMINAL PROTEASE FAMILY PROTEIN"/>
    <property type="match status" value="1"/>
</dbReference>
<dbReference type="EC" id="3.4.-.-" evidence="3"/>
<dbReference type="Proteomes" id="UP001623592">
    <property type="component" value="Unassembled WGS sequence"/>
</dbReference>
<feature type="domain" description="CAAX prenyl protease 2/Lysostaphin resistance protein A-like" evidence="2">
    <location>
        <begin position="89"/>
        <end position="174"/>
    </location>
</feature>
<keyword evidence="1" id="KW-0812">Transmembrane</keyword>
<comment type="caution">
    <text evidence="3">The sequence shown here is derived from an EMBL/GenBank/DDBJ whole genome shotgun (WGS) entry which is preliminary data.</text>
</comment>
<keyword evidence="1" id="KW-1133">Transmembrane helix</keyword>
<dbReference type="EMBL" id="JBJIAA010000009">
    <property type="protein sequence ID" value="MFL0251103.1"/>
    <property type="molecule type" value="Genomic_DNA"/>
</dbReference>